<evidence type="ECO:0000259" key="1">
    <source>
        <dbReference type="Pfam" id="PF00080"/>
    </source>
</evidence>
<dbReference type="Gene3D" id="2.60.40.200">
    <property type="entry name" value="Superoxide dismutase, copper/zinc binding domain"/>
    <property type="match status" value="1"/>
</dbReference>
<dbReference type="SUPFAM" id="SSF49329">
    <property type="entry name" value="Cu,Zn superoxide dismutase-like"/>
    <property type="match status" value="1"/>
</dbReference>
<dbReference type="GO" id="GO:0006801">
    <property type="term" value="P:superoxide metabolic process"/>
    <property type="evidence" value="ECO:0007669"/>
    <property type="project" value="InterPro"/>
</dbReference>
<evidence type="ECO:0000313" key="2">
    <source>
        <dbReference type="EMBL" id="QQP56495.1"/>
    </source>
</evidence>
<feature type="domain" description="Superoxide dismutase copper/zinc binding" evidence="1">
    <location>
        <begin position="5"/>
        <end position="83"/>
    </location>
</feature>
<sequence>MGVTIVYGGITGLEPGAHGFHAHRDPDLGNGCLAAGPHYNPFNMTHGFHNMARHLGDLGNIFTWPKEPVTPIHIVDSLISWTQTMV</sequence>
<accession>A0A7T8QVD2</accession>
<feature type="non-terminal residue" evidence="2">
    <location>
        <position position="86"/>
    </location>
</feature>
<reference evidence="3" key="1">
    <citation type="submission" date="2021-01" db="EMBL/GenBank/DDBJ databases">
        <title>Caligus Genome Assembly.</title>
        <authorList>
            <person name="Gallardo-Escarate C."/>
        </authorList>
    </citation>
    <scope>NUCLEOTIDE SEQUENCE [LARGE SCALE GENOMIC DNA]</scope>
</reference>
<dbReference type="InterPro" id="IPR001424">
    <property type="entry name" value="SOD_Cu_Zn_dom"/>
</dbReference>
<protein>
    <submittedName>
        <fullName evidence="2">Superoxide dismutase</fullName>
    </submittedName>
</protein>
<dbReference type="GO" id="GO:0005507">
    <property type="term" value="F:copper ion binding"/>
    <property type="evidence" value="ECO:0007669"/>
    <property type="project" value="InterPro"/>
</dbReference>
<dbReference type="InterPro" id="IPR024134">
    <property type="entry name" value="SOD_Cu/Zn_/chaperone"/>
</dbReference>
<dbReference type="EMBL" id="CP045890">
    <property type="protein sequence ID" value="QQP56495.1"/>
    <property type="molecule type" value="Genomic_DNA"/>
</dbReference>
<dbReference type="OrthoDB" id="2015551at2759"/>
<dbReference type="AlphaFoldDB" id="A0A7T8QVD2"/>
<dbReference type="InterPro" id="IPR036423">
    <property type="entry name" value="SOD-like_Cu/Zn_dom_sf"/>
</dbReference>
<dbReference type="PRINTS" id="PR00068">
    <property type="entry name" value="CUZNDISMTASE"/>
</dbReference>
<name>A0A7T8QVD2_CALRO</name>
<dbReference type="Pfam" id="PF00080">
    <property type="entry name" value="Sod_Cu"/>
    <property type="match status" value="1"/>
</dbReference>
<evidence type="ECO:0000313" key="3">
    <source>
        <dbReference type="Proteomes" id="UP000595437"/>
    </source>
</evidence>
<keyword evidence="3" id="KW-1185">Reference proteome</keyword>
<proteinExistence type="predicted"/>
<dbReference type="Proteomes" id="UP000595437">
    <property type="component" value="Chromosome 1"/>
</dbReference>
<dbReference type="PANTHER" id="PTHR10003">
    <property type="entry name" value="SUPEROXIDE DISMUTASE CU-ZN -RELATED"/>
    <property type="match status" value="1"/>
</dbReference>
<organism evidence="2 3">
    <name type="scientific">Caligus rogercresseyi</name>
    <name type="common">Sea louse</name>
    <dbReference type="NCBI Taxonomy" id="217165"/>
    <lineage>
        <taxon>Eukaryota</taxon>
        <taxon>Metazoa</taxon>
        <taxon>Ecdysozoa</taxon>
        <taxon>Arthropoda</taxon>
        <taxon>Crustacea</taxon>
        <taxon>Multicrustacea</taxon>
        <taxon>Hexanauplia</taxon>
        <taxon>Copepoda</taxon>
        <taxon>Siphonostomatoida</taxon>
        <taxon>Caligidae</taxon>
        <taxon>Caligus</taxon>
    </lineage>
</organism>
<gene>
    <name evidence="2" type="ORF">FKW44_001176</name>
</gene>